<accession>A0AAV9QXB9</accession>
<reference evidence="1 2" key="1">
    <citation type="submission" date="2021-06" db="EMBL/GenBank/DDBJ databases">
        <authorList>
            <person name="Palmer J.M."/>
        </authorList>
    </citation>
    <scope>NUCLEOTIDE SEQUENCE [LARGE SCALE GENOMIC DNA]</scope>
    <source>
        <strain evidence="1 2">MEX-2019</strain>
        <tissue evidence="1">Muscle</tissue>
    </source>
</reference>
<keyword evidence="2" id="KW-1185">Reference proteome</keyword>
<organism evidence="1 2">
    <name type="scientific">Crenichthys baileyi</name>
    <name type="common">White River springfish</name>
    <dbReference type="NCBI Taxonomy" id="28760"/>
    <lineage>
        <taxon>Eukaryota</taxon>
        <taxon>Metazoa</taxon>
        <taxon>Chordata</taxon>
        <taxon>Craniata</taxon>
        <taxon>Vertebrata</taxon>
        <taxon>Euteleostomi</taxon>
        <taxon>Actinopterygii</taxon>
        <taxon>Neopterygii</taxon>
        <taxon>Teleostei</taxon>
        <taxon>Neoteleostei</taxon>
        <taxon>Acanthomorphata</taxon>
        <taxon>Ovalentaria</taxon>
        <taxon>Atherinomorphae</taxon>
        <taxon>Cyprinodontiformes</taxon>
        <taxon>Goodeidae</taxon>
        <taxon>Crenichthys</taxon>
    </lineage>
</organism>
<sequence length="62" mass="6947">ESKRWSLYQAELHVVHNAVIGLVDGEAQSDLAGVRLWIQFSTAIIKLKKLNGWTSGKPKWGD</sequence>
<comment type="caution">
    <text evidence="1">The sequence shown here is derived from an EMBL/GenBank/DDBJ whole genome shotgun (WGS) entry which is preliminary data.</text>
</comment>
<proteinExistence type="predicted"/>
<feature type="non-terminal residue" evidence="1">
    <location>
        <position position="1"/>
    </location>
</feature>
<dbReference type="Proteomes" id="UP001311232">
    <property type="component" value="Unassembled WGS sequence"/>
</dbReference>
<evidence type="ECO:0000313" key="2">
    <source>
        <dbReference type="Proteomes" id="UP001311232"/>
    </source>
</evidence>
<dbReference type="EMBL" id="JAHHUM010002633">
    <property type="protein sequence ID" value="KAK5602024.1"/>
    <property type="molecule type" value="Genomic_DNA"/>
</dbReference>
<dbReference type="AlphaFoldDB" id="A0AAV9QXB9"/>
<protein>
    <submittedName>
        <fullName evidence="1">Uncharacterized protein</fullName>
    </submittedName>
</protein>
<gene>
    <name evidence="1" type="ORF">CRENBAI_017531</name>
</gene>
<name>A0AAV9QXB9_9TELE</name>
<evidence type="ECO:0000313" key="1">
    <source>
        <dbReference type="EMBL" id="KAK5602024.1"/>
    </source>
</evidence>